<sequence length="50" mass="5857">MREELRSNSTKQSSKNSVNQNFFNYFSRLPHLYAPRNDNYGINASKAIFT</sequence>
<protein>
    <submittedName>
        <fullName evidence="1">Alanine racemase domain protein</fullName>
        <ecNumber evidence="1">5.1.1.1</ecNumber>
    </submittedName>
</protein>
<reference evidence="1 2" key="1">
    <citation type="submission" date="2015-02" db="EMBL/GenBank/DDBJ databases">
        <title>Genome Sequencing of Rickettsiales.</title>
        <authorList>
            <person name="Daugherty S.C."/>
            <person name="Su Q."/>
            <person name="Abolude K."/>
            <person name="Beier-Sexton M."/>
            <person name="Carlyon J.A."/>
            <person name="Carter R."/>
            <person name="Day N.P."/>
            <person name="Dumler S.J."/>
            <person name="Dyachenko V."/>
            <person name="Godinez A."/>
            <person name="Kurtti T.J."/>
            <person name="Lichay M."/>
            <person name="Mullins K.E."/>
            <person name="Ott S."/>
            <person name="Pappas-Brown V."/>
            <person name="Paris D.H."/>
            <person name="Patel P."/>
            <person name="Richards A.L."/>
            <person name="Sadzewicz L."/>
            <person name="Sears K."/>
            <person name="Seidman D."/>
            <person name="Sengamalay N."/>
            <person name="Stenos J."/>
            <person name="Tallon L.J."/>
            <person name="Vincent G."/>
            <person name="Fraser C.M."/>
            <person name="Munderloh U."/>
            <person name="Dunning-Hotopp J.C."/>
        </authorList>
    </citation>
    <scope>NUCLEOTIDE SEQUENCE [LARGE SCALE GENOMIC DNA]</scope>
    <source>
        <strain evidence="1 2">Tate's Hell</strain>
    </source>
</reference>
<accession>A0ABR5DSA6</accession>
<keyword evidence="2" id="KW-1185">Reference proteome</keyword>
<dbReference type="Proteomes" id="UP000035491">
    <property type="component" value="Unassembled WGS sequence"/>
</dbReference>
<comment type="caution">
    <text evidence="1">The sequence shown here is derived from an EMBL/GenBank/DDBJ whole genome shotgun (WGS) entry which is preliminary data.</text>
</comment>
<dbReference type="EC" id="5.1.1.1" evidence="1"/>
<keyword evidence="1" id="KW-0413">Isomerase</keyword>
<name>A0ABR5DSA6_RICPA</name>
<organism evidence="1 2">
    <name type="scientific">Rickettsia parkeri str. Tate's Hell</name>
    <dbReference type="NCBI Taxonomy" id="1359189"/>
    <lineage>
        <taxon>Bacteria</taxon>
        <taxon>Pseudomonadati</taxon>
        <taxon>Pseudomonadota</taxon>
        <taxon>Alphaproteobacteria</taxon>
        <taxon>Rickettsiales</taxon>
        <taxon>Rickettsiaceae</taxon>
        <taxon>Rickettsieae</taxon>
        <taxon>Rickettsia</taxon>
        <taxon>spotted fever group</taxon>
    </lineage>
</organism>
<dbReference type="GO" id="GO:0008784">
    <property type="term" value="F:alanine racemase activity"/>
    <property type="evidence" value="ECO:0007669"/>
    <property type="project" value="UniProtKB-EC"/>
</dbReference>
<proteinExistence type="predicted"/>
<evidence type="ECO:0000313" key="2">
    <source>
        <dbReference type="Proteomes" id="UP000035491"/>
    </source>
</evidence>
<dbReference type="EMBL" id="LAOO01000001">
    <property type="protein sequence ID" value="KJW01640.1"/>
    <property type="molecule type" value="Genomic_DNA"/>
</dbReference>
<gene>
    <name evidence="1" type="ORF">RPATATE_0180</name>
</gene>
<evidence type="ECO:0000313" key="1">
    <source>
        <dbReference type="EMBL" id="KJW01640.1"/>
    </source>
</evidence>